<dbReference type="AlphaFoldDB" id="A0A1L7ULQ3"/>
<dbReference type="Proteomes" id="UP000184255">
    <property type="component" value="Unassembled WGS sequence"/>
</dbReference>
<evidence type="ECO:0000313" key="2">
    <source>
        <dbReference type="EMBL" id="CVL08176.1"/>
    </source>
</evidence>
<gene>
    <name evidence="2" type="ORF">FMAN_14173</name>
</gene>
<name>A0A1L7ULQ3_FUSMA</name>
<protein>
    <submittedName>
        <fullName evidence="2">Uncharacterized protein</fullName>
    </submittedName>
</protein>
<keyword evidence="3" id="KW-1185">Reference proteome</keyword>
<dbReference type="RefSeq" id="XP_041690954.1">
    <property type="nucleotide sequence ID" value="XM_041825588.1"/>
</dbReference>
<accession>A0A1L7ULQ3</accession>
<organism evidence="2 3">
    <name type="scientific">Fusarium mangiferae</name>
    <name type="common">Mango malformation disease fungus</name>
    <dbReference type="NCBI Taxonomy" id="192010"/>
    <lineage>
        <taxon>Eukaryota</taxon>
        <taxon>Fungi</taxon>
        <taxon>Dikarya</taxon>
        <taxon>Ascomycota</taxon>
        <taxon>Pezizomycotina</taxon>
        <taxon>Sordariomycetes</taxon>
        <taxon>Hypocreomycetidae</taxon>
        <taxon>Hypocreales</taxon>
        <taxon>Nectriaceae</taxon>
        <taxon>Fusarium</taxon>
        <taxon>Fusarium fujikuroi species complex</taxon>
    </lineage>
</organism>
<feature type="region of interest" description="Disordered" evidence="1">
    <location>
        <begin position="1"/>
        <end position="22"/>
    </location>
</feature>
<dbReference type="GeneID" id="65093422"/>
<dbReference type="EMBL" id="FCQH01000022">
    <property type="protein sequence ID" value="CVL08176.1"/>
    <property type="molecule type" value="Genomic_DNA"/>
</dbReference>
<evidence type="ECO:0000256" key="1">
    <source>
        <dbReference type="SAM" id="MobiDB-lite"/>
    </source>
</evidence>
<comment type="caution">
    <text evidence="2">The sequence shown here is derived from an EMBL/GenBank/DDBJ whole genome shotgun (WGS) entry which is preliminary data.</text>
</comment>
<sequence>MSEAQGTAPRQEAFNPDQRSPHVYTWPSQAVDAVERCRGEYVAKLRDWLIGFPSMSALSEVHNRIESHASDVRDMLSLDRVKASVTLLEAPETEQEAQKRRKNVFKSLLDESYRPVTEKEKDDGGVPQLDVSLQPNEVLAFQCLLALVQSCSFIRQVEMAITGQESNEPFSKSVHGTREKLHRITAGVTIVFVDRGGRQEQPVIVSYSSD</sequence>
<dbReference type="VEuPathDB" id="FungiDB:FMAN_14173"/>
<reference evidence="3" key="1">
    <citation type="journal article" date="2016" name="Genome Biol. Evol.">
        <title>Comparative 'omics' of the Fusarium fujikuroi species complex highlights differences in genetic potential and metabolite synthesis.</title>
        <authorList>
            <person name="Niehaus E.-M."/>
            <person name="Muensterkoetter M."/>
            <person name="Proctor R.H."/>
            <person name="Brown D.W."/>
            <person name="Sharon A."/>
            <person name="Idan Y."/>
            <person name="Oren-Young L."/>
            <person name="Sieber C.M."/>
            <person name="Novak O."/>
            <person name="Pencik A."/>
            <person name="Tarkowska D."/>
            <person name="Hromadova K."/>
            <person name="Freeman S."/>
            <person name="Maymon M."/>
            <person name="Elazar M."/>
            <person name="Youssef S.A."/>
            <person name="El-Shabrawy E.S.M."/>
            <person name="Shalaby A.B.A."/>
            <person name="Houterman P."/>
            <person name="Brock N.L."/>
            <person name="Burkhardt I."/>
            <person name="Tsavkelova E.A."/>
            <person name="Dickschat J.S."/>
            <person name="Galuszka P."/>
            <person name="Gueldener U."/>
            <person name="Tudzynski B."/>
        </authorList>
    </citation>
    <scope>NUCLEOTIDE SEQUENCE [LARGE SCALE GENOMIC DNA]</scope>
    <source>
        <strain evidence="3">MRC7560</strain>
    </source>
</reference>
<evidence type="ECO:0000313" key="3">
    <source>
        <dbReference type="Proteomes" id="UP000184255"/>
    </source>
</evidence>
<proteinExistence type="predicted"/>